<dbReference type="Gene3D" id="3.40.50.10390">
    <property type="entry name" value="Gingipain r, domain 1"/>
    <property type="match status" value="1"/>
</dbReference>
<keyword evidence="1" id="KW-0732">Signal</keyword>
<dbReference type="SUPFAM" id="SSF52129">
    <property type="entry name" value="Caspase-like"/>
    <property type="match status" value="1"/>
</dbReference>
<dbReference type="Gene3D" id="3.40.50.1460">
    <property type="match status" value="1"/>
</dbReference>
<dbReference type="Pfam" id="PF01364">
    <property type="entry name" value="Peptidase_C25"/>
    <property type="match status" value="1"/>
</dbReference>
<evidence type="ECO:0000256" key="1">
    <source>
        <dbReference type="ARBA" id="ARBA00022729"/>
    </source>
</evidence>
<dbReference type="GO" id="GO:0006508">
    <property type="term" value="P:proteolysis"/>
    <property type="evidence" value="ECO:0007669"/>
    <property type="project" value="InterPro"/>
</dbReference>
<dbReference type="EMBL" id="QEHR01000009">
    <property type="protein sequence ID" value="PVW13302.1"/>
    <property type="molecule type" value="Genomic_DNA"/>
</dbReference>
<evidence type="ECO:0000259" key="2">
    <source>
        <dbReference type="Pfam" id="PF01364"/>
    </source>
</evidence>
<comment type="caution">
    <text evidence="3">The sequence shown here is derived from an EMBL/GenBank/DDBJ whole genome shotgun (WGS) entry which is preliminary data.</text>
</comment>
<keyword evidence="4" id="KW-1185">Reference proteome</keyword>
<dbReference type="Proteomes" id="UP000245962">
    <property type="component" value="Unassembled WGS sequence"/>
</dbReference>
<dbReference type="InterPro" id="IPR001769">
    <property type="entry name" value="Gingipain"/>
</dbReference>
<dbReference type="InterPro" id="IPR026444">
    <property type="entry name" value="Secre_tail"/>
</dbReference>
<dbReference type="NCBIfam" id="TIGR04183">
    <property type="entry name" value="Por_Secre_tail"/>
    <property type="match status" value="1"/>
</dbReference>
<reference evidence="3 4" key="1">
    <citation type="submission" date="2018-04" db="EMBL/GenBank/DDBJ databases">
        <title>Marixanthomonas spongiae HN-E44 sp. nov., isolated from a marine sponge.</title>
        <authorList>
            <person name="Luo L."/>
            <person name="Zhuang L."/>
        </authorList>
    </citation>
    <scope>NUCLEOTIDE SEQUENCE [LARGE SCALE GENOMIC DNA]</scope>
    <source>
        <strain evidence="3 4">HN-E44</strain>
    </source>
</reference>
<dbReference type="OrthoDB" id="9809780at2"/>
<dbReference type="InterPro" id="IPR029031">
    <property type="entry name" value="Gingipain_N_sf"/>
</dbReference>
<dbReference type="NCBIfam" id="NF033707">
    <property type="entry name" value="T9SS_sortase"/>
    <property type="match status" value="1"/>
</dbReference>
<dbReference type="Gene3D" id="2.60.40.4070">
    <property type="match status" value="1"/>
</dbReference>
<feature type="domain" description="Gingipain" evidence="2">
    <location>
        <begin position="545"/>
        <end position="927"/>
    </location>
</feature>
<proteinExistence type="predicted"/>
<evidence type="ECO:0000313" key="4">
    <source>
        <dbReference type="Proteomes" id="UP000245962"/>
    </source>
</evidence>
<gene>
    <name evidence="3" type="ORF">DDV96_13115</name>
</gene>
<dbReference type="InterPro" id="IPR029030">
    <property type="entry name" value="Caspase-like_dom_sf"/>
</dbReference>
<dbReference type="CDD" id="cd02258">
    <property type="entry name" value="Peptidase_C25_N"/>
    <property type="match status" value="1"/>
</dbReference>
<dbReference type="GO" id="GO:0008234">
    <property type="term" value="F:cysteine-type peptidase activity"/>
    <property type="evidence" value="ECO:0007669"/>
    <property type="project" value="InterPro"/>
</dbReference>
<name>A0A2U0HWQ1_9FLAO</name>
<organism evidence="3 4">
    <name type="scientific">Marixanthomonas spongiae</name>
    <dbReference type="NCBI Taxonomy" id="2174845"/>
    <lineage>
        <taxon>Bacteria</taxon>
        <taxon>Pseudomonadati</taxon>
        <taxon>Bacteroidota</taxon>
        <taxon>Flavobacteriia</taxon>
        <taxon>Flavobacteriales</taxon>
        <taxon>Flavobacteriaceae</taxon>
        <taxon>Marixanthomonas</taxon>
    </lineage>
</organism>
<protein>
    <submittedName>
        <fullName evidence="3">Peptidase C25</fullName>
    </submittedName>
</protein>
<accession>A0A2U0HWQ1</accession>
<sequence>MKKTILLISFVLLPFVIWAQTKNITINWEGASKTATSVSAIKQASANKQPGYDPLKLNIDEDHLVYHDQWRDTGFADENSIEISNVSYGTLTRQELQKINKALVPEELTYSIHSSKARDEIYTAISLSPVVRVNGRLQKVQSFTVSYKKDMQNKGASFRMPLANSVLADGDWYKFKVEETGVHRIDKSFLDNLGMNTSNINPQNLKIYGHGGKPLPLYNALNTQFDLPETSIKVVGGDDGSFDSGDYILFYGTSTKGYDPENQTNLNPYSDESYYYITADGGPGKRIQQMVEPTGAPTTTITTFQDYKYHEVDEFSPSKLGRRWFGNRFDIESEQSYEFTFPNIVSGSTMQVVVKAGAVSESRTSMAISVNGVSLDPLSFRAVTEGTVLIVDELSGSKGEVPAAGETVTVDLAYNNGGNPSSVGYLDYVSVEAIRQLTVADGQLAFRYKPASNLSGIGEYQVGNTGQVSEIWDVTDPGFISAKQNENNAPALTFKAVMGTARKYVAVHTGDYRTPVQISDPRVFNQNLKGSVFKGPSGAFQDVDYLIVTAPFLLQPALRLANLHKTQSGLNVKVVTTDKIYQEFSSGKQDIGAIRNFVRYIYNNASSADNRIKYLCLFGDTSVDYKNRLSGNNNIVPTFHTLSSVNESSSFMSDDFFGNMDPDEGTIGGNTLDASGERLIDTDMLDIAVGRVLADEVGLANAMVDKIIAYTSKESYGNWRNNFMLISDDVDKSGEQRLEIELDALGDEISAEKPFINVKKIHIDAYKQETSSGGNRYPKVNEAIKNNIEVGALVVNYFGHGGEDGLAHEYIYTKGMATSLKNKNKTSCVVTITCQFTKFDNPQRVTAGELTYWNKEGGAISLLTTTRSIGLTTGVNFNKKLATHLFGYDLNVPKTPAEALRLAKRDLGVGTRLRRVVFYIGDPAMHLAFPKKNVRLTTINGVPVGQSPEVLKALDKVKMTGEVTDENRNLLTNYSGVLSAKVFDKRVQRQTLDNDNQGFVLDFTTLGETLFNGKATVENGIFEFEFVMPRDIQIPVGTGRVNFYTEKNNALEDQAGVDLSVQIGGINENAPEDNQGPTINLFMNDESFVSGGVTNASPILIAKLEDENGINTASGIGHDMVAILDGDESNPIVVNDYYQAEQDDYTKGTANYRLRDLEKGLHTLTFKAWDVYNNSSTAEIQFIVAGDDELKITKVLNYPNPFVDYTEFWFNHNRPFEPLEVQVQVFTVTGKVVWSKNQIINTDGFLSRDIVWDGRDDFGDKIGKGVYVYKITVKSTLTNKQTEKFEKLVIL</sequence>
<evidence type="ECO:0000313" key="3">
    <source>
        <dbReference type="EMBL" id="PVW13302.1"/>
    </source>
</evidence>